<protein>
    <submittedName>
        <fullName evidence="3">Uncharacterized protein</fullName>
    </submittedName>
</protein>
<keyword evidence="1" id="KW-0472">Membrane</keyword>
<keyword evidence="2" id="KW-0732">Signal</keyword>
<organism evidence="3 4">
    <name type="scientific">Metarhizium brunneum</name>
    <dbReference type="NCBI Taxonomy" id="500148"/>
    <lineage>
        <taxon>Eukaryota</taxon>
        <taxon>Fungi</taxon>
        <taxon>Dikarya</taxon>
        <taxon>Ascomycota</taxon>
        <taxon>Pezizomycotina</taxon>
        <taxon>Sordariomycetes</taxon>
        <taxon>Hypocreomycetidae</taxon>
        <taxon>Hypocreales</taxon>
        <taxon>Clavicipitaceae</taxon>
        <taxon>Metarhizium</taxon>
    </lineage>
</organism>
<feature type="transmembrane region" description="Helical" evidence="1">
    <location>
        <begin position="138"/>
        <end position="156"/>
    </location>
</feature>
<feature type="signal peptide" evidence="2">
    <location>
        <begin position="1"/>
        <end position="16"/>
    </location>
</feature>
<dbReference type="PROSITE" id="PS51257">
    <property type="entry name" value="PROKAR_LIPOPROTEIN"/>
    <property type="match status" value="1"/>
</dbReference>
<dbReference type="Proteomes" id="UP000510686">
    <property type="component" value="Chromosome 3"/>
</dbReference>
<evidence type="ECO:0000256" key="2">
    <source>
        <dbReference type="SAM" id="SignalP"/>
    </source>
</evidence>
<evidence type="ECO:0000313" key="4">
    <source>
        <dbReference type="Proteomes" id="UP000510686"/>
    </source>
</evidence>
<keyword evidence="1" id="KW-1133">Transmembrane helix</keyword>
<name>A0A7D5Z973_9HYPO</name>
<reference evidence="3 4" key="1">
    <citation type="submission" date="2020-07" db="EMBL/GenBank/DDBJ databases">
        <title>Telomere length de novo assembly of all 7 chromosomes of the fungus, Metarhizium brunneum, using a novel assembly pipeline.</title>
        <authorList>
            <person name="Saud z."/>
            <person name="Kortsinoglou A."/>
            <person name="Kouvelis V.N."/>
            <person name="Butt T.M."/>
        </authorList>
    </citation>
    <scope>NUCLEOTIDE SEQUENCE [LARGE SCALE GENOMIC DNA]</scope>
    <source>
        <strain evidence="3 4">4556</strain>
    </source>
</reference>
<dbReference type="AlphaFoldDB" id="A0A7D5Z973"/>
<dbReference type="RefSeq" id="XP_014544606.1">
    <property type="nucleotide sequence ID" value="XM_014689120.1"/>
</dbReference>
<gene>
    <name evidence="3" type="ORF">G6M90_00g060360</name>
</gene>
<evidence type="ECO:0000256" key="1">
    <source>
        <dbReference type="SAM" id="Phobius"/>
    </source>
</evidence>
<dbReference type="GeneID" id="26243018"/>
<accession>A0A7D5Z973</accession>
<dbReference type="OrthoDB" id="4957042at2759"/>
<keyword evidence="1" id="KW-0812">Transmembrane</keyword>
<proteinExistence type="predicted"/>
<evidence type="ECO:0000313" key="3">
    <source>
        <dbReference type="EMBL" id="QLI69829.1"/>
    </source>
</evidence>
<dbReference type="EMBL" id="CP058934">
    <property type="protein sequence ID" value="QLI69829.1"/>
    <property type="molecule type" value="Genomic_DNA"/>
</dbReference>
<keyword evidence="4" id="KW-1185">Reference proteome</keyword>
<dbReference type="KEGG" id="mbrn:26243018"/>
<feature type="chain" id="PRO_5029008355" evidence="2">
    <location>
        <begin position="17"/>
        <end position="194"/>
    </location>
</feature>
<sequence length="194" mass="20940">MRFSLILASLTAAACAAPAWHQGPVMADDDNLMERRDVVRVQVVQAHTSRFTNTMITKITRYAADAASDVQGFLSESFRGSVADGSGEVMTIAYGKKASPFVVGSGIGSGRGKGKGKGLGRHSRHRHRISLLGFRNRLAVFILAFSLVLAVACSYLRRVYIASLQGPVEDPVDSALAEKALLSRSTREDETRQS</sequence>